<name>A0A1D2JPC7_PARBR</name>
<comment type="caution">
    <text evidence="1">The sequence shown here is derived from an EMBL/GenBank/DDBJ whole genome shotgun (WGS) entry which is preliminary data.</text>
</comment>
<dbReference type="EMBL" id="LZYO01000008">
    <property type="protein sequence ID" value="ODH45042.1"/>
    <property type="molecule type" value="Genomic_DNA"/>
</dbReference>
<dbReference type="Proteomes" id="UP000242814">
    <property type="component" value="Unassembled WGS sequence"/>
</dbReference>
<protein>
    <submittedName>
        <fullName evidence="1">Uncharacterized protein</fullName>
    </submittedName>
</protein>
<accession>A0A1D2JPC7</accession>
<evidence type="ECO:0000313" key="1">
    <source>
        <dbReference type="EMBL" id="ODH45042.1"/>
    </source>
</evidence>
<organism evidence="1 2">
    <name type="scientific">Paracoccidioides brasiliensis</name>
    <dbReference type="NCBI Taxonomy" id="121759"/>
    <lineage>
        <taxon>Eukaryota</taxon>
        <taxon>Fungi</taxon>
        <taxon>Dikarya</taxon>
        <taxon>Ascomycota</taxon>
        <taxon>Pezizomycotina</taxon>
        <taxon>Eurotiomycetes</taxon>
        <taxon>Eurotiomycetidae</taxon>
        <taxon>Onygenales</taxon>
        <taxon>Ajellomycetaceae</taxon>
        <taxon>Paracoccidioides</taxon>
    </lineage>
</organism>
<gene>
    <name evidence="1" type="ORF">ACO22_00434</name>
</gene>
<reference evidence="1 2" key="1">
    <citation type="submission" date="2016-06" db="EMBL/GenBank/DDBJ databases">
        <authorList>
            <person name="Kjaerup R.B."/>
            <person name="Dalgaard T.S."/>
            <person name="Juul-Madsen H.R."/>
        </authorList>
    </citation>
    <scope>NUCLEOTIDE SEQUENCE [LARGE SCALE GENOMIC DNA]</scope>
    <source>
        <strain evidence="1 2">Pb300</strain>
    </source>
</reference>
<evidence type="ECO:0000313" key="2">
    <source>
        <dbReference type="Proteomes" id="UP000242814"/>
    </source>
</evidence>
<dbReference type="AlphaFoldDB" id="A0A1D2JPC7"/>
<dbReference type="VEuPathDB" id="FungiDB:PABG_11331"/>
<sequence length="121" mass="13434">MVQERWRHGGKVGQILVKESRKMGVTYHLATPAAVHAERVPDDCHATIAAPMHGLVRISPLIHQSVDHEDGETRTSHHIVASSLSLLVDFSTQEAEAESLFQWTSIFVDSVSRYWSGGYIA</sequence>
<proteinExistence type="predicted"/>